<evidence type="ECO:0000256" key="8">
    <source>
        <dbReference type="PIRSR" id="PIRSR000445-1"/>
    </source>
</evidence>
<dbReference type="Proteomes" id="UP000247409">
    <property type="component" value="Unassembled WGS sequence"/>
</dbReference>
<evidence type="ECO:0000256" key="6">
    <source>
        <dbReference type="ARBA" id="ARBA00023244"/>
    </source>
</evidence>
<comment type="pathway">
    <text evidence="1 12">Porphyrin-containing compound metabolism; protoporphyrin-IX biosynthesis; 5-aminolevulinate from L-glutamyl-tRNA(Glu): step 1/2.</text>
</comment>
<dbReference type="InterPro" id="IPR015896">
    <property type="entry name" value="4pyrrol_synth_GluRdtase_dimer"/>
</dbReference>
<dbReference type="HAMAP" id="MF_00087">
    <property type="entry name" value="Glu_tRNA_reductase"/>
    <property type="match status" value="1"/>
</dbReference>
<dbReference type="PANTHER" id="PTHR43120">
    <property type="entry name" value="GLUTAMYL-TRNA REDUCTASE 1, CHLOROPLASTIC"/>
    <property type="match status" value="1"/>
</dbReference>
<dbReference type="FunFam" id="3.40.50.720:FF:000031">
    <property type="entry name" value="Glutamyl-tRNA reductase"/>
    <property type="match status" value="1"/>
</dbReference>
<dbReference type="InterPro" id="IPR036453">
    <property type="entry name" value="GluRdtase_dimer_dom_sf"/>
</dbReference>
<dbReference type="InterPro" id="IPR018214">
    <property type="entry name" value="GluRdtase_CS"/>
</dbReference>
<feature type="binding site" evidence="9">
    <location>
        <begin position="133"/>
        <end position="136"/>
    </location>
    <ligand>
        <name>substrate</name>
    </ligand>
</feature>
<dbReference type="EC" id="1.2.1.70" evidence="3 12"/>
<evidence type="ECO:0000256" key="11">
    <source>
        <dbReference type="PIRSR" id="PIRSR000445-4"/>
    </source>
</evidence>
<feature type="domain" description="Glutamyl-tRNA reductase N-terminal" evidence="16">
    <location>
        <begin position="91"/>
        <end position="241"/>
    </location>
</feature>
<dbReference type="EMBL" id="NBIV01000088">
    <property type="protein sequence ID" value="PXF44545.1"/>
    <property type="molecule type" value="Genomic_DNA"/>
</dbReference>
<dbReference type="GO" id="GO:0006782">
    <property type="term" value="P:protoporphyrinogen IX biosynthetic process"/>
    <property type="evidence" value="ECO:0007669"/>
    <property type="project" value="UniProtKB-UniPathway"/>
</dbReference>
<evidence type="ECO:0000313" key="18">
    <source>
        <dbReference type="Proteomes" id="UP000247409"/>
    </source>
</evidence>
<proteinExistence type="inferred from homology"/>
<dbReference type="STRING" id="448386.A0A2V3IQZ4"/>
<comment type="caution">
    <text evidence="17">The sequence shown here is derived from an EMBL/GenBank/DDBJ whole genome shotgun (WGS) entry which is preliminary data.</text>
</comment>
<keyword evidence="6 12" id="KW-0627">Porphyrin biosynthesis</keyword>
<feature type="site" description="Important for activity" evidence="11">
    <location>
        <position position="183"/>
    </location>
</feature>
<organism evidence="17 18">
    <name type="scientific">Gracilariopsis chorda</name>
    <dbReference type="NCBI Taxonomy" id="448386"/>
    <lineage>
        <taxon>Eukaryota</taxon>
        <taxon>Rhodophyta</taxon>
        <taxon>Florideophyceae</taxon>
        <taxon>Rhodymeniophycidae</taxon>
        <taxon>Gracilariales</taxon>
        <taxon>Gracilariaceae</taxon>
        <taxon>Gracilariopsis</taxon>
    </lineage>
</organism>
<name>A0A2V3IQZ4_9FLOR</name>
<dbReference type="InterPro" id="IPR000343">
    <property type="entry name" value="4pyrrol_synth_GluRdtase"/>
</dbReference>
<gene>
    <name evidence="17" type="ORF">BWQ96_05723</name>
</gene>
<evidence type="ECO:0000259" key="14">
    <source>
        <dbReference type="Pfam" id="PF00745"/>
    </source>
</evidence>
<dbReference type="GO" id="GO:0008883">
    <property type="term" value="F:glutamyl-tRNA reductase activity"/>
    <property type="evidence" value="ECO:0007669"/>
    <property type="project" value="UniProtKB-EC"/>
</dbReference>
<dbReference type="FunFam" id="3.30.460.30:FF:000001">
    <property type="entry name" value="Glutamyl-tRNA reductase"/>
    <property type="match status" value="1"/>
</dbReference>
<feature type="binding site" evidence="10">
    <location>
        <begin position="279"/>
        <end position="284"/>
    </location>
    <ligand>
        <name>NADP(+)</name>
        <dbReference type="ChEBI" id="CHEBI:58349"/>
    </ligand>
</feature>
<feature type="compositionally biased region" description="Low complexity" evidence="13">
    <location>
        <begin position="63"/>
        <end position="73"/>
    </location>
</feature>
<evidence type="ECO:0000313" key="17">
    <source>
        <dbReference type="EMBL" id="PXF44545.1"/>
    </source>
</evidence>
<keyword evidence="5 12" id="KW-0560">Oxidoreductase</keyword>
<dbReference type="NCBIfam" id="TIGR01035">
    <property type="entry name" value="hemA"/>
    <property type="match status" value="1"/>
</dbReference>
<dbReference type="InterPro" id="IPR015895">
    <property type="entry name" value="4pyrrol_synth_GluRdtase_N"/>
</dbReference>
<dbReference type="Gene3D" id="3.40.50.720">
    <property type="entry name" value="NAD(P)-binding Rossmann-like Domain"/>
    <property type="match status" value="1"/>
</dbReference>
<dbReference type="InterPro" id="IPR036291">
    <property type="entry name" value="NAD(P)-bd_dom_sf"/>
</dbReference>
<dbReference type="Pfam" id="PF05201">
    <property type="entry name" value="GlutR_N"/>
    <property type="match status" value="1"/>
</dbReference>
<evidence type="ECO:0000256" key="13">
    <source>
        <dbReference type="SAM" id="MobiDB-lite"/>
    </source>
</evidence>
<comment type="similarity">
    <text evidence="2 12">Belongs to the glutamyl-tRNA reductase family.</text>
</comment>
<reference evidence="17 18" key="1">
    <citation type="journal article" date="2018" name="Mol. Biol. Evol.">
        <title>Analysis of the draft genome of the red seaweed Gracilariopsis chorda provides insights into genome size evolution in Rhodophyta.</title>
        <authorList>
            <person name="Lee J."/>
            <person name="Yang E.C."/>
            <person name="Graf L."/>
            <person name="Yang J.H."/>
            <person name="Qiu H."/>
            <person name="Zel Zion U."/>
            <person name="Chan C.X."/>
            <person name="Stephens T.G."/>
            <person name="Weber A.P.M."/>
            <person name="Boo G.H."/>
            <person name="Boo S.M."/>
            <person name="Kim K.M."/>
            <person name="Shin Y."/>
            <person name="Jung M."/>
            <person name="Lee S.J."/>
            <person name="Yim H.S."/>
            <person name="Lee J.H."/>
            <person name="Bhattacharya D."/>
            <person name="Yoon H.S."/>
        </authorList>
    </citation>
    <scope>NUCLEOTIDE SEQUENCE [LARGE SCALE GENOMIC DNA]</scope>
    <source>
        <strain evidence="17 18">SKKU-2015</strain>
        <tissue evidence="17">Whole body</tissue>
    </source>
</reference>
<dbReference type="PROSITE" id="PS00747">
    <property type="entry name" value="GLUTR"/>
    <property type="match status" value="1"/>
</dbReference>
<dbReference type="SUPFAM" id="SSF69075">
    <property type="entry name" value="Glutamyl tRNA-reductase dimerization domain"/>
    <property type="match status" value="1"/>
</dbReference>
<dbReference type="SUPFAM" id="SSF51735">
    <property type="entry name" value="NAD(P)-binding Rossmann-fold domains"/>
    <property type="match status" value="1"/>
</dbReference>
<dbReference type="NCBIfam" id="NF000744">
    <property type="entry name" value="PRK00045.1-3"/>
    <property type="match status" value="1"/>
</dbReference>
<evidence type="ECO:0000256" key="10">
    <source>
        <dbReference type="PIRSR" id="PIRSR000445-3"/>
    </source>
</evidence>
<evidence type="ECO:0000256" key="4">
    <source>
        <dbReference type="ARBA" id="ARBA00022857"/>
    </source>
</evidence>
<dbReference type="SUPFAM" id="SSF69742">
    <property type="entry name" value="Glutamyl tRNA-reductase catalytic, N-terminal domain"/>
    <property type="match status" value="1"/>
</dbReference>
<evidence type="ECO:0000256" key="3">
    <source>
        <dbReference type="ARBA" id="ARBA00012970"/>
    </source>
</evidence>
<protein>
    <recommendedName>
        <fullName evidence="3 12">Glutamyl-tRNA reductase</fullName>
        <ecNumber evidence="3 12">1.2.1.70</ecNumber>
    </recommendedName>
</protein>
<evidence type="ECO:0000256" key="7">
    <source>
        <dbReference type="ARBA" id="ARBA00047464"/>
    </source>
</evidence>
<evidence type="ECO:0000256" key="5">
    <source>
        <dbReference type="ARBA" id="ARBA00023002"/>
    </source>
</evidence>
<comment type="catalytic activity">
    <reaction evidence="7 12">
        <text>(S)-4-amino-5-oxopentanoate + tRNA(Glu) + NADP(+) = L-glutamyl-tRNA(Glu) + NADPH + H(+)</text>
        <dbReference type="Rhea" id="RHEA:12344"/>
        <dbReference type="Rhea" id="RHEA-COMP:9663"/>
        <dbReference type="Rhea" id="RHEA-COMP:9680"/>
        <dbReference type="ChEBI" id="CHEBI:15378"/>
        <dbReference type="ChEBI" id="CHEBI:57501"/>
        <dbReference type="ChEBI" id="CHEBI:57783"/>
        <dbReference type="ChEBI" id="CHEBI:58349"/>
        <dbReference type="ChEBI" id="CHEBI:78442"/>
        <dbReference type="ChEBI" id="CHEBI:78520"/>
        <dbReference type="EC" id="1.2.1.70"/>
    </reaction>
</comment>
<dbReference type="InterPro" id="IPR006151">
    <property type="entry name" value="Shikm_DH/Glu-tRNA_Rdtase"/>
</dbReference>
<evidence type="ECO:0000259" key="16">
    <source>
        <dbReference type="Pfam" id="PF05201"/>
    </source>
</evidence>
<dbReference type="PANTHER" id="PTHR43120:SF1">
    <property type="entry name" value="GLUTAMYL-TRNA REDUCTASE 1, CHLOROPLASTIC"/>
    <property type="match status" value="1"/>
</dbReference>
<feature type="binding site" evidence="9">
    <location>
        <position position="204"/>
    </location>
    <ligand>
        <name>substrate</name>
    </ligand>
</feature>
<dbReference type="Pfam" id="PF00745">
    <property type="entry name" value="GlutR_dimer"/>
    <property type="match status" value="1"/>
</dbReference>
<feature type="domain" description="Tetrapyrrole biosynthesis glutamyl-tRNA reductase dimerisation" evidence="14">
    <location>
        <begin position="411"/>
        <end position="510"/>
    </location>
</feature>
<evidence type="ECO:0000256" key="1">
    <source>
        <dbReference type="ARBA" id="ARBA00005059"/>
    </source>
</evidence>
<dbReference type="AlphaFoldDB" id="A0A2V3IQZ4"/>
<accession>A0A2V3IQZ4</accession>
<evidence type="ECO:0000256" key="9">
    <source>
        <dbReference type="PIRSR" id="PIRSR000445-2"/>
    </source>
</evidence>
<sequence length="510" mass="55712">MTFSAFVTPAWTRSAFTSSQLPSCSPLRASPRFGARSWRAAQAAVKTGSRPSSNNPDDRRASSKAPSPAPAKRNGLKKVVSSTSGQLVVMGLSHHTATVDVRERLAIPEAEWQTAAGDLCSLSAVSEAAVLSTCNRFEVYIISEHPFQAIQEVIAHLSSRSGLAVGQLRKHLFMLTENEASWHLLRVSAGLDSLVIGEGQILSQVKRCYELASEKHGHAGKVLSRLLNVAVSAGKRVRSETAIAKGAVSISSAAVELAEMNALPDLSRSLQHSRVCILGAGKMSRLLVQHLLSRNVDNIVIANRSTARAEELVKIFPDANLKIVQWGSLLDAIAASDIIFTSTAAPEPILTPSILEDSFERSSRHVIIDISVPRNVSPEVSDMPNVFSYNVDDLKAVVAKNQAKRRRLVLEAEELLREEQSTFHNWHNSLGCIPAISKLQQRAESIRQDEMERVKGKLASLSASELKAVEQLSKGIINKMLHSPMVHLRGLDDMEERTQTLRNIEALFKL</sequence>
<dbReference type="OrthoDB" id="424281at2759"/>
<evidence type="ECO:0000256" key="12">
    <source>
        <dbReference type="RuleBase" id="RU000584"/>
    </source>
</evidence>
<dbReference type="Pfam" id="PF01488">
    <property type="entry name" value="Shikimate_DH"/>
    <property type="match status" value="1"/>
</dbReference>
<keyword evidence="18" id="KW-1185">Reference proteome</keyword>
<feature type="domain" description="Quinate/shikimate 5-dehydrogenase/glutamyl-tRNA reductase" evidence="15">
    <location>
        <begin position="269"/>
        <end position="397"/>
    </location>
</feature>
<evidence type="ECO:0000256" key="2">
    <source>
        <dbReference type="ARBA" id="ARBA00005916"/>
    </source>
</evidence>
<dbReference type="UniPathway" id="UPA00251">
    <property type="reaction ID" value="UER00316"/>
</dbReference>
<dbReference type="PIRSF" id="PIRSF000445">
    <property type="entry name" value="4pyrrol_synth_GluRdtase"/>
    <property type="match status" value="1"/>
</dbReference>
<feature type="active site" description="Nucleophile" evidence="8">
    <location>
        <position position="134"/>
    </location>
</feature>
<feature type="binding site" evidence="9">
    <location>
        <begin position="198"/>
        <end position="200"/>
    </location>
    <ligand>
        <name>substrate</name>
    </ligand>
</feature>
<feature type="region of interest" description="Disordered" evidence="13">
    <location>
        <begin position="40"/>
        <end position="77"/>
    </location>
</feature>
<dbReference type="GO" id="GO:0050661">
    <property type="term" value="F:NADP binding"/>
    <property type="evidence" value="ECO:0007669"/>
    <property type="project" value="InterPro"/>
</dbReference>
<feature type="binding site" evidence="9">
    <location>
        <position position="193"/>
    </location>
    <ligand>
        <name>substrate</name>
    </ligand>
</feature>
<keyword evidence="4 10" id="KW-0521">NADP</keyword>
<dbReference type="CDD" id="cd05213">
    <property type="entry name" value="NAD_bind_Glutamyl_tRNA_reduct"/>
    <property type="match status" value="1"/>
</dbReference>
<dbReference type="Gene3D" id="3.30.460.30">
    <property type="entry name" value="Glutamyl-tRNA reductase, N-terminal domain"/>
    <property type="match status" value="1"/>
</dbReference>
<dbReference type="InterPro" id="IPR036343">
    <property type="entry name" value="GluRdtase_N_sf"/>
</dbReference>
<evidence type="ECO:0000259" key="15">
    <source>
        <dbReference type="Pfam" id="PF01488"/>
    </source>
</evidence>